<protein>
    <submittedName>
        <fullName evidence="3">Uncharacterized protein</fullName>
    </submittedName>
</protein>
<gene>
    <name evidence="3" type="ORF">BB559_003133</name>
    <name evidence="2" type="ORF">BB559_003785</name>
</gene>
<feature type="compositionally biased region" description="Low complexity" evidence="1">
    <location>
        <begin position="73"/>
        <end position="87"/>
    </location>
</feature>
<name>A0A2T9YNQ9_9FUNG</name>
<dbReference type="OrthoDB" id="5549534at2759"/>
<dbReference type="Proteomes" id="UP000245699">
    <property type="component" value="Unassembled WGS sequence"/>
</dbReference>
<feature type="region of interest" description="Disordered" evidence="1">
    <location>
        <begin position="1"/>
        <end position="28"/>
    </location>
</feature>
<dbReference type="EMBL" id="MBFT01000380">
    <property type="protein sequence ID" value="PVU92238.1"/>
    <property type="molecule type" value="Genomic_DNA"/>
</dbReference>
<comment type="caution">
    <text evidence="3">The sequence shown here is derived from an EMBL/GenBank/DDBJ whole genome shotgun (WGS) entry which is preliminary data.</text>
</comment>
<feature type="region of interest" description="Disordered" evidence="1">
    <location>
        <begin position="68"/>
        <end position="125"/>
    </location>
</feature>
<feature type="compositionally biased region" description="Polar residues" evidence="1">
    <location>
        <begin position="1"/>
        <end position="19"/>
    </location>
</feature>
<evidence type="ECO:0000313" key="2">
    <source>
        <dbReference type="EMBL" id="PVU92238.1"/>
    </source>
</evidence>
<organism evidence="3 4">
    <name type="scientific">Furculomyces boomerangus</name>
    <dbReference type="NCBI Taxonomy" id="61424"/>
    <lineage>
        <taxon>Eukaryota</taxon>
        <taxon>Fungi</taxon>
        <taxon>Fungi incertae sedis</taxon>
        <taxon>Zoopagomycota</taxon>
        <taxon>Kickxellomycotina</taxon>
        <taxon>Harpellomycetes</taxon>
        <taxon>Harpellales</taxon>
        <taxon>Harpellaceae</taxon>
        <taxon>Furculomyces</taxon>
    </lineage>
</organism>
<accession>A0A2T9YNQ9</accession>
<dbReference type="AlphaFoldDB" id="A0A2T9YNQ9"/>
<sequence>MSVDSMSSNKTSPLSNLTPRGTELDDNEFFQRKVERSTISRQNQYMSTLQSGQKIRNTMNNNPTKVFAETSRNKSSSSLNSQGNGRSVSNYHDRSSLPRSQNQRRPHPESTSGAYPPNRPQTRQSRMTAPRFLQVLNDCFFSKFCNDELFYFEYRDSLLKRVQENTYHNNTDDLEDILSEVVESCKSTKLNLDAVVQWKLGRFDHTTESSVIDHLFLINVNVMSYDIKYTRSCVERACADPLCCDLHLESISENDKARAFRRVLNIILNEAIRTNILKKDQKTMIRSRLIKSHFLIEDRVSVIREMGLLIMLGQTARYRDLSLFGILNVGSSWSPPPEIIPDLDRECSLDPEKVFQKAVSTSSNPFMESILDVRRLGLGVSSSELASLLKLWDQVVPNSNSAKKLTIPMLLHILVHCSEHELQKALSEAAIKDDLQIQSDRISQIEDAALQAVQNLGLAWELGDNPPRDLRQLCIALVLDVGSILSKFIIREKSRLQSSNSDVDEIGFVEDGLFNTWFEICSLFVKNERSKKGFLVSLLLSYLNISSERLLAQKADFNPELYLTILLELLTEFRKRRPNYFPICVAPDRSLIDSRDVDGKPVELDRTTKESIGSEFDRLFAWIDPNIPTSNRVRTLIRPISPKNLNTSSSKTHISAQMGSESPKNNNQSLHEAAVMAVELSESINSRFHIN</sequence>
<evidence type="ECO:0000256" key="1">
    <source>
        <dbReference type="SAM" id="MobiDB-lite"/>
    </source>
</evidence>
<reference evidence="3 4" key="1">
    <citation type="journal article" date="2018" name="MBio">
        <title>Comparative Genomics Reveals the Core Gene Toolbox for the Fungus-Insect Symbiosis.</title>
        <authorList>
            <person name="Wang Y."/>
            <person name="Stata M."/>
            <person name="Wang W."/>
            <person name="Stajich J.E."/>
            <person name="White M.M."/>
            <person name="Moncalvo J.M."/>
        </authorList>
    </citation>
    <scope>NUCLEOTIDE SEQUENCE [LARGE SCALE GENOMIC DNA]</scope>
    <source>
        <strain evidence="3 4">AUS-77-4</strain>
    </source>
</reference>
<dbReference type="EMBL" id="MBFT01000285">
    <property type="protein sequence ID" value="PVU93949.1"/>
    <property type="molecule type" value="Genomic_DNA"/>
</dbReference>
<keyword evidence="4" id="KW-1185">Reference proteome</keyword>
<feature type="compositionally biased region" description="Polar residues" evidence="1">
    <location>
        <begin position="97"/>
        <end position="113"/>
    </location>
</feature>
<proteinExistence type="predicted"/>
<evidence type="ECO:0000313" key="4">
    <source>
        <dbReference type="Proteomes" id="UP000245699"/>
    </source>
</evidence>
<evidence type="ECO:0000313" key="3">
    <source>
        <dbReference type="EMBL" id="PVU93949.1"/>
    </source>
</evidence>